<feature type="domain" description="Coiled-coil" evidence="4">
    <location>
        <begin position="134"/>
        <end position="210"/>
    </location>
</feature>
<feature type="compositionally biased region" description="Low complexity" evidence="3">
    <location>
        <begin position="80"/>
        <end position="94"/>
    </location>
</feature>
<dbReference type="STRING" id="765915.A0A1Y2HFZ5"/>
<accession>A0A1Y2HFZ5</accession>
<dbReference type="Pfam" id="PF06244">
    <property type="entry name" value="Ccdc124"/>
    <property type="match status" value="1"/>
</dbReference>
<organism evidence="6 7">
    <name type="scientific">Catenaria anguillulae PL171</name>
    <dbReference type="NCBI Taxonomy" id="765915"/>
    <lineage>
        <taxon>Eukaryota</taxon>
        <taxon>Fungi</taxon>
        <taxon>Fungi incertae sedis</taxon>
        <taxon>Blastocladiomycota</taxon>
        <taxon>Blastocladiomycetes</taxon>
        <taxon>Blastocladiales</taxon>
        <taxon>Catenariaceae</taxon>
        <taxon>Catenaria</taxon>
    </lineage>
</organism>
<reference evidence="6 7" key="1">
    <citation type="submission" date="2016-07" db="EMBL/GenBank/DDBJ databases">
        <title>Pervasive Adenine N6-methylation of Active Genes in Fungi.</title>
        <authorList>
            <consortium name="DOE Joint Genome Institute"/>
            <person name="Mondo S.J."/>
            <person name="Dannebaum R.O."/>
            <person name="Kuo R.C."/>
            <person name="Labutti K."/>
            <person name="Haridas S."/>
            <person name="Kuo A."/>
            <person name="Salamov A."/>
            <person name="Ahrendt S.R."/>
            <person name="Lipzen A."/>
            <person name="Sullivan W."/>
            <person name="Andreopoulos W.B."/>
            <person name="Clum A."/>
            <person name="Lindquist E."/>
            <person name="Daum C."/>
            <person name="Ramamoorthy G.K."/>
            <person name="Gryganskyi A."/>
            <person name="Culley D."/>
            <person name="Magnuson J.K."/>
            <person name="James T.Y."/>
            <person name="O'Malley M.A."/>
            <person name="Stajich J.E."/>
            <person name="Spatafora J.W."/>
            <person name="Visel A."/>
            <person name="Grigoriev I.V."/>
        </authorList>
    </citation>
    <scope>NUCLEOTIDE SEQUENCE [LARGE SCALE GENOMIC DNA]</scope>
    <source>
        <strain evidence="6 7">PL171</strain>
    </source>
</reference>
<dbReference type="OrthoDB" id="76412at2759"/>
<dbReference type="SUPFAM" id="SSF47095">
    <property type="entry name" value="HMG-box"/>
    <property type="match status" value="1"/>
</dbReference>
<feature type="compositionally biased region" description="Basic and acidic residues" evidence="3">
    <location>
        <begin position="50"/>
        <end position="79"/>
    </location>
</feature>
<evidence type="ECO:0008006" key="8">
    <source>
        <dbReference type="Google" id="ProtNLM"/>
    </source>
</evidence>
<protein>
    <recommendedName>
        <fullName evidence="8">HMG box domain-containing protein</fullName>
    </recommendedName>
</protein>
<comment type="similarity">
    <text evidence="1">Belongs to the CCDC124 family.</text>
</comment>
<evidence type="ECO:0000256" key="3">
    <source>
        <dbReference type="SAM" id="MobiDB-lite"/>
    </source>
</evidence>
<feature type="domain" description="LSO1/LSO2" evidence="5">
    <location>
        <begin position="10"/>
        <end position="76"/>
    </location>
</feature>
<dbReference type="InterPro" id="IPR054413">
    <property type="entry name" value="LSO1/2"/>
</dbReference>
<dbReference type="PANTHER" id="PTHR21680">
    <property type="entry name" value="COILED-COIL DOMAIN-CONTAINING PROTEIN 124"/>
    <property type="match status" value="1"/>
</dbReference>
<keyword evidence="7" id="KW-1185">Reference proteome</keyword>
<gene>
    <name evidence="6" type="ORF">BCR44DRAFT_127808</name>
</gene>
<feature type="compositionally biased region" description="Basic and acidic residues" evidence="3">
    <location>
        <begin position="14"/>
        <end position="40"/>
    </location>
</feature>
<dbReference type="GO" id="GO:0006366">
    <property type="term" value="P:transcription by RNA polymerase II"/>
    <property type="evidence" value="ECO:0007669"/>
    <property type="project" value="TreeGrafter"/>
</dbReference>
<dbReference type="AlphaFoldDB" id="A0A1Y2HFZ5"/>
<evidence type="ECO:0000256" key="1">
    <source>
        <dbReference type="ARBA" id="ARBA00008296"/>
    </source>
</evidence>
<evidence type="ECO:0000259" key="5">
    <source>
        <dbReference type="Pfam" id="PF22048"/>
    </source>
</evidence>
<name>A0A1Y2HFZ5_9FUNG</name>
<dbReference type="Pfam" id="PF22048">
    <property type="entry name" value="LSO1_2-like"/>
    <property type="match status" value="1"/>
</dbReference>
<feature type="region of interest" description="Disordered" evidence="3">
    <location>
        <begin position="1"/>
        <end position="101"/>
    </location>
</feature>
<evidence type="ECO:0000256" key="2">
    <source>
        <dbReference type="ARBA" id="ARBA00023054"/>
    </source>
</evidence>
<dbReference type="InterPro" id="IPR054414">
    <property type="entry name" value="Ccdc124/Oxs1_C"/>
</dbReference>
<evidence type="ECO:0000259" key="4">
    <source>
        <dbReference type="Pfam" id="PF06244"/>
    </source>
</evidence>
<comment type="caution">
    <text evidence="6">The sequence shown here is derived from an EMBL/GenBank/DDBJ whole genome shotgun (WGS) entry which is preliminary data.</text>
</comment>
<evidence type="ECO:0000313" key="7">
    <source>
        <dbReference type="Proteomes" id="UP000193411"/>
    </source>
</evidence>
<dbReference type="InterPro" id="IPR036910">
    <property type="entry name" value="HMG_box_dom_sf"/>
</dbReference>
<keyword evidence="2" id="KW-0175">Coiled coil</keyword>
<proteinExistence type="inferred from homology"/>
<dbReference type="GO" id="GO:0003713">
    <property type="term" value="F:transcription coactivator activity"/>
    <property type="evidence" value="ECO:0007669"/>
    <property type="project" value="TreeGrafter"/>
</dbReference>
<dbReference type="GO" id="GO:0005634">
    <property type="term" value="C:nucleus"/>
    <property type="evidence" value="ECO:0007669"/>
    <property type="project" value="TreeGrafter"/>
</dbReference>
<dbReference type="EMBL" id="MCFL01000035">
    <property type="protein sequence ID" value="ORZ33520.1"/>
    <property type="molecule type" value="Genomic_DNA"/>
</dbReference>
<evidence type="ECO:0000313" key="6">
    <source>
        <dbReference type="EMBL" id="ORZ33520.1"/>
    </source>
</evidence>
<dbReference type="InterPro" id="IPR010422">
    <property type="entry name" value="Ccdc124/Oxs1"/>
</dbReference>
<dbReference type="Proteomes" id="UP000193411">
    <property type="component" value="Unassembled WGS sequence"/>
</dbReference>
<sequence>MPKKFTGENSKVTAAKERKAAAQAEKESKARAQKEAKESAEWAVGTKRNKREDEEAKKAERAAKKAEAAALLAKEEAAAARKAATSAASSKSLAPRVSGAAKVAARREQAIESASSQLAEPTPEYSASGLDAALELLDFTGIGDASSSASSAKAAKEVDRHPERRAKAAWLAFKERELDAAKKENPGLRLSQLNEILWKRWQKSPENPFNMTTVAYNATADDERQVVEDKRNAALDRMRVQ</sequence>
<dbReference type="PANTHER" id="PTHR21680:SF0">
    <property type="entry name" value="COILED-COIL DOMAIN-CONTAINING PROTEIN 124"/>
    <property type="match status" value="1"/>
</dbReference>